<feature type="domain" description="Gfo/Idh/MocA-like oxidoreductase N-terminal" evidence="2">
    <location>
        <begin position="8"/>
        <end position="129"/>
    </location>
</feature>
<dbReference type="PANTHER" id="PTHR43249">
    <property type="entry name" value="UDP-N-ACETYL-2-AMINO-2-DEOXY-D-GLUCURONATE OXIDASE"/>
    <property type="match status" value="1"/>
</dbReference>
<dbReference type="Pfam" id="PF01408">
    <property type="entry name" value="GFO_IDH_MocA"/>
    <property type="match status" value="1"/>
</dbReference>
<dbReference type="SUPFAM" id="SSF51735">
    <property type="entry name" value="NAD(P)-binding Rossmann-fold domains"/>
    <property type="match status" value="1"/>
</dbReference>
<sequence>MNEKEYILKIGIIGCGIITQIAHLPALLKLKDKIEVISLCNHSEPKARKTAELLGNSALPIYKDWQEMIRKETDLEAVLVSLPIPMNYPVSRQCIEAGLHVICEKPAGVDAKEAALTLELTQKDGPLFMTAENFQYYPSFKKASLLCQEGLIGKVHSLHWNVLQFLAVDNQYNQTQWRNQNEYPGGYVMDGGVHFVHALQMIAGSIDSVVAKTKSINSKLGTMDMGFALLTHHSGAISSLNMGWQHSDQEECLKVFGTEGSLILKEDSILLLKSDGTSLSYPLEEEDSFTEEWKDFYSAVTGLSPLVINQETVVRDVKVIDALVKSATEGREVMID</sequence>
<keyword evidence="1" id="KW-1133">Transmembrane helix</keyword>
<evidence type="ECO:0000259" key="2">
    <source>
        <dbReference type="Pfam" id="PF01408"/>
    </source>
</evidence>
<organism evidence="4 5">
    <name type="scientific">Oceanispirochaeta crateris</name>
    <dbReference type="NCBI Taxonomy" id="2518645"/>
    <lineage>
        <taxon>Bacteria</taxon>
        <taxon>Pseudomonadati</taxon>
        <taxon>Spirochaetota</taxon>
        <taxon>Spirochaetia</taxon>
        <taxon>Spirochaetales</taxon>
        <taxon>Spirochaetaceae</taxon>
        <taxon>Oceanispirochaeta</taxon>
    </lineage>
</organism>
<dbReference type="PANTHER" id="PTHR43249:SF1">
    <property type="entry name" value="D-GLUCOSIDE 3-DEHYDROGENASE"/>
    <property type="match status" value="1"/>
</dbReference>
<dbReference type="InterPro" id="IPR000683">
    <property type="entry name" value="Gfo/Idh/MocA-like_OxRdtase_N"/>
</dbReference>
<keyword evidence="1" id="KW-0812">Transmembrane</keyword>
<evidence type="ECO:0000256" key="1">
    <source>
        <dbReference type="SAM" id="Phobius"/>
    </source>
</evidence>
<dbReference type="InterPro" id="IPR055170">
    <property type="entry name" value="GFO_IDH_MocA-like_dom"/>
</dbReference>
<keyword evidence="1" id="KW-0472">Membrane</keyword>
<evidence type="ECO:0000259" key="3">
    <source>
        <dbReference type="Pfam" id="PF22725"/>
    </source>
</evidence>
<dbReference type="Proteomes" id="UP000324209">
    <property type="component" value="Chromosome"/>
</dbReference>
<dbReference type="OrthoDB" id="9815825at2"/>
<dbReference type="Gene3D" id="3.30.360.10">
    <property type="entry name" value="Dihydrodipicolinate Reductase, domain 2"/>
    <property type="match status" value="1"/>
</dbReference>
<protein>
    <submittedName>
        <fullName evidence="4">Gfo/Idh/MocA family oxidoreductase</fullName>
    </submittedName>
</protein>
<dbReference type="GO" id="GO:0000166">
    <property type="term" value="F:nucleotide binding"/>
    <property type="evidence" value="ECO:0007669"/>
    <property type="project" value="InterPro"/>
</dbReference>
<dbReference type="EMBL" id="CP036150">
    <property type="protein sequence ID" value="QEN08130.1"/>
    <property type="molecule type" value="Genomic_DNA"/>
</dbReference>
<dbReference type="AlphaFoldDB" id="A0A5C1QME0"/>
<keyword evidence="5" id="KW-1185">Reference proteome</keyword>
<accession>A0A5C1QME0</accession>
<evidence type="ECO:0000313" key="5">
    <source>
        <dbReference type="Proteomes" id="UP000324209"/>
    </source>
</evidence>
<proteinExistence type="predicted"/>
<name>A0A5C1QME0_9SPIO</name>
<dbReference type="InterPro" id="IPR036291">
    <property type="entry name" value="NAD(P)-bd_dom_sf"/>
</dbReference>
<gene>
    <name evidence="4" type="ORF">EXM22_09070</name>
</gene>
<reference evidence="4 5" key="1">
    <citation type="submission" date="2019-02" db="EMBL/GenBank/DDBJ databases">
        <title>Complete Genome Sequence and Methylome Analysis of free living Spirochaetas.</title>
        <authorList>
            <person name="Fomenkov A."/>
            <person name="Dubinina G."/>
            <person name="Leshcheva N."/>
            <person name="Mikheeva N."/>
            <person name="Grabovich M."/>
            <person name="Vincze T."/>
            <person name="Roberts R.J."/>
        </authorList>
    </citation>
    <scope>NUCLEOTIDE SEQUENCE [LARGE SCALE GENOMIC DNA]</scope>
    <source>
        <strain evidence="4 5">K2</strain>
    </source>
</reference>
<evidence type="ECO:0000313" key="4">
    <source>
        <dbReference type="EMBL" id="QEN08130.1"/>
    </source>
</evidence>
<feature type="transmembrane region" description="Helical" evidence="1">
    <location>
        <begin position="6"/>
        <end position="28"/>
    </location>
</feature>
<dbReference type="Gene3D" id="3.40.50.720">
    <property type="entry name" value="NAD(P)-binding Rossmann-like Domain"/>
    <property type="match status" value="1"/>
</dbReference>
<feature type="domain" description="GFO/IDH/MocA-like oxidoreductase" evidence="3">
    <location>
        <begin position="141"/>
        <end position="262"/>
    </location>
</feature>
<dbReference type="Pfam" id="PF22725">
    <property type="entry name" value="GFO_IDH_MocA_C3"/>
    <property type="match status" value="1"/>
</dbReference>
<dbReference type="KEGG" id="ock:EXM22_09070"/>
<dbReference type="InterPro" id="IPR052515">
    <property type="entry name" value="Gfo/Idh/MocA_Oxidoreductase"/>
</dbReference>
<dbReference type="SUPFAM" id="SSF55347">
    <property type="entry name" value="Glyceraldehyde-3-phosphate dehydrogenase-like, C-terminal domain"/>
    <property type="match status" value="1"/>
</dbReference>